<keyword evidence="4" id="KW-0597">Phosphoprotein</keyword>
<dbReference type="PROSITE" id="PS50885">
    <property type="entry name" value="HAMP"/>
    <property type="match status" value="1"/>
</dbReference>
<dbReference type="InterPro" id="IPR003660">
    <property type="entry name" value="HAMP_dom"/>
</dbReference>
<evidence type="ECO:0000313" key="15">
    <source>
        <dbReference type="Proteomes" id="UP000017118"/>
    </source>
</evidence>
<keyword evidence="9" id="KW-0902">Two-component regulatory system</keyword>
<dbReference type="Pfam" id="PF02518">
    <property type="entry name" value="HATPase_c"/>
    <property type="match status" value="1"/>
</dbReference>
<evidence type="ECO:0000256" key="8">
    <source>
        <dbReference type="ARBA" id="ARBA00022989"/>
    </source>
</evidence>
<evidence type="ECO:0000259" key="12">
    <source>
        <dbReference type="PROSITE" id="PS50109"/>
    </source>
</evidence>
<dbReference type="Pfam" id="PF00672">
    <property type="entry name" value="HAMP"/>
    <property type="match status" value="1"/>
</dbReference>
<name>U5MPA9_CLOSA</name>
<dbReference type="eggNOG" id="COG2205">
    <property type="taxonomic scope" value="Bacteria"/>
</dbReference>
<evidence type="ECO:0000256" key="2">
    <source>
        <dbReference type="ARBA" id="ARBA00004141"/>
    </source>
</evidence>
<feature type="domain" description="Histidine kinase" evidence="12">
    <location>
        <begin position="150"/>
        <end position="366"/>
    </location>
</feature>
<evidence type="ECO:0000256" key="3">
    <source>
        <dbReference type="ARBA" id="ARBA00012438"/>
    </source>
</evidence>
<dbReference type="SMART" id="SM00388">
    <property type="entry name" value="HisKA"/>
    <property type="match status" value="1"/>
</dbReference>
<dbReference type="Gene3D" id="3.30.565.10">
    <property type="entry name" value="Histidine kinase-like ATPase, C-terminal domain"/>
    <property type="match status" value="1"/>
</dbReference>
<evidence type="ECO:0000256" key="6">
    <source>
        <dbReference type="ARBA" id="ARBA00022692"/>
    </source>
</evidence>
<gene>
    <name evidence="14" type="primary">vanS2</name>
    <name evidence="14" type="ORF">CLSA_c16360</name>
</gene>
<evidence type="ECO:0000313" key="14">
    <source>
        <dbReference type="EMBL" id="AGX42634.1"/>
    </source>
</evidence>
<feature type="transmembrane region" description="Helical" evidence="11">
    <location>
        <begin position="60"/>
        <end position="82"/>
    </location>
</feature>
<dbReference type="InterPro" id="IPR036097">
    <property type="entry name" value="HisK_dim/P_sf"/>
</dbReference>
<feature type="domain" description="HAMP" evidence="13">
    <location>
        <begin position="83"/>
        <end position="135"/>
    </location>
</feature>
<dbReference type="PROSITE" id="PS51257">
    <property type="entry name" value="PROKAR_LIPOPROTEIN"/>
    <property type="match status" value="1"/>
</dbReference>
<evidence type="ECO:0000256" key="11">
    <source>
        <dbReference type="SAM" id="Phobius"/>
    </source>
</evidence>
<evidence type="ECO:0000256" key="10">
    <source>
        <dbReference type="ARBA" id="ARBA00023136"/>
    </source>
</evidence>
<dbReference type="EC" id="2.7.13.3" evidence="3"/>
<protein>
    <recommendedName>
        <fullName evidence="3">histidine kinase</fullName>
        <ecNumber evidence="3">2.7.13.3</ecNumber>
    </recommendedName>
</protein>
<dbReference type="SUPFAM" id="SSF55874">
    <property type="entry name" value="ATPase domain of HSP90 chaperone/DNA topoisomerase II/histidine kinase"/>
    <property type="match status" value="1"/>
</dbReference>
<dbReference type="PATRIC" id="fig|1345695.3.peg.1590"/>
<keyword evidence="7" id="KW-0418">Kinase</keyword>
<evidence type="ECO:0000256" key="7">
    <source>
        <dbReference type="ARBA" id="ARBA00022777"/>
    </source>
</evidence>
<dbReference type="InterPro" id="IPR003594">
    <property type="entry name" value="HATPase_dom"/>
</dbReference>
<dbReference type="EMBL" id="CP006721">
    <property type="protein sequence ID" value="AGX42634.1"/>
    <property type="molecule type" value="Genomic_DNA"/>
</dbReference>
<sequence length="369" mass="42602">MRSWIENMKKFVVFRKLSVQLIATIALSCLVSMGTFLGVLSNLKIYSMDNEGNISSLFSYAAFSIVFIVPIVIFIITFLLLVRKKVRYIKYISEQVNKITKEDLGVNLNVVGNDEIAELCENINCMSMEMKESFEHKRRIENEKSELITSISHDLRAPITAITEYLYILENKRYKSKEEEQEHLSVAYNLSIKLKKLINELFEYTKLSSRNMELKLGEVDLGFMLIKILEEYTPRLEEMGVRIRVNIDEEILVKIDYEKIIKAFNNILSEIEKYGDLLSDLIIKVENKASTAHIVISNKGKYLEDDKLNVMFESLNRIDTSKSMDFEESELSLGISKKVIELHHGSIWADGHGTIRTIYIKLPISQKDV</sequence>
<dbReference type="InterPro" id="IPR050398">
    <property type="entry name" value="HssS/ArlS-like"/>
</dbReference>
<keyword evidence="15" id="KW-1185">Reference proteome</keyword>
<dbReference type="PANTHER" id="PTHR45528:SF8">
    <property type="entry name" value="HISTIDINE KINASE"/>
    <property type="match status" value="1"/>
</dbReference>
<keyword evidence="5 14" id="KW-0808">Transferase</keyword>
<dbReference type="AlphaFoldDB" id="U5MPA9"/>
<dbReference type="InterPro" id="IPR005467">
    <property type="entry name" value="His_kinase_dom"/>
</dbReference>
<evidence type="ECO:0000256" key="9">
    <source>
        <dbReference type="ARBA" id="ARBA00023012"/>
    </source>
</evidence>
<dbReference type="PROSITE" id="PS50109">
    <property type="entry name" value="HIS_KIN"/>
    <property type="match status" value="1"/>
</dbReference>
<comment type="subcellular location">
    <subcellularLocation>
        <location evidence="2">Membrane</location>
        <topology evidence="2">Multi-pass membrane protein</topology>
    </subcellularLocation>
</comment>
<keyword evidence="10 11" id="KW-0472">Membrane</keyword>
<accession>U5MPA9</accession>
<dbReference type="InterPro" id="IPR036890">
    <property type="entry name" value="HATPase_C_sf"/>
</dbReference>
<dbReference type="Pfam" id="PF00512">
    <property type="entry name" value="HisKA"/>
    <property type="match status" value="1"/>
</dbReference>
<evidence type="ECO:0000259" key="13">
    <source>
        <dbReference type="PROSITE" id="PS50885"/>
    </source>
</evidence>
<dbReference type="PANTHER" id="PTHR45528">
    <property type="entry name" value="SENSOR HISTIDINE KINASE CPXA"/>
    <property type="match status" value="1"/>
</dbReference>
<dbReference type="Gene3D" id="6.10.340.10">
    <property type="match status" value="1"/>
</dbReference>
<reference evidence="14 15" key="1">
    <citation type="journal article" date="2013" name="Genome Announc.">
        <title>Complete Genome Sequence of the Solvent Producer Clostridium saccharobutylicum NCP262 (DSM 13864).</title>
        <authorList>
            <person name="Poehlein A."/>
            <person name="Hartwich K."/>
            <person name="Krabben P."/>
            <person name="Ehrenreich A."/>
            <person name="Liebl W."/>
            <person name="Durre P."/>
            <person name="Gottschalk G."/>
            <person name="Daniel R."/>
        </authorList>
    </citation>
    <scope>NUCLEOTIDE SEQUENCE [LARGE SCALE GENOMIC DNA]</scope>
    <source>
        <strain evidence="14">DSM 13864</strain>
    </source>
</reference>
<evidence type="ECO:0000256" key="1">
    <source>
        <dbReference type="ARBA" id="ARBA00000085"/>
    </source>
</evidence>
<dbReference type="CDD" id="cd06225">
    <property type="entry name" value="HAMP"/>
    <property type="match status" value="1"/>
</dbReference>
<comment type="catalytic activity">
    <reaction evidence="1">
        <text>ATP + protein L-histidine = ADP + protein N-phospho-L-histidine.</text>
        <dbReference type="EC" id="2.7.13.3"/>
    </reaction>
</comment>
<dbReference type="Gene3D" id="1.10.287.130">
    <property type="match status" value="1"/>
</dbReference>
<dbReference type="SMART" id="SM00387">
    <property type="entry name" value="HATPase_c"/>
    <property type="match status" value="1"/>
</dbReference>
<dbReference type="Proteomes" id="UP000017118">
    <property type="component" value="Chromosome"/>
</dbReference>
<dbReference type="InterPro" id="IPR003661">
    <property type="entry name" value="HisK_dim/P_dom"/>
</dbReference>
<dbReference type="GO" id="GO:0000155">
    <property type="term" value="F:phosphorelay sensor kinase activity"/>
    <property type="evidence" value="ECO:0007669"/>
    <property type="project" value="InterPro"/>
</dbReference>
<dbReference type="KEGG" id="csb:CLSA_c16360"/>
<proteinExistence type="predicted"/>
<dbReference type="CDD" id="cd00082">
    <property type="entry name" value="HisKA"/>
    <property type="match status" value="1"/>
</dbReference>
<organism evidence="14 15">
    <name type="scientific">Clostridium saccharobutylicum DSM 13864</name>
    <dbReference type="NCBI Taxonomy" id="1345695"/>
    <lineage>
        <taxon>Bacteria</taxon>
        <taxon>Bacillati</taxon>
        <taxon>Bacillota</taxon>
        <taxon>Clostridia</taxon>
        <taxon>Eubacteriales</taxon>
        <taxon>Clostridiaceae</taxon>
        <taxon>Clostridium</taxon>
    </lineage>
</organism>
<dbReference type="GO" id="GO:0005886">
    <property type="term" value="C:plasma membrane"/>
    <property type="evidence" value="ECO:0007669"/>
    <property type="project" value="TreeGrafter"/>
</dbReference>
<evidence type="ECO:0000256" key="5">
    <source>
        <dbReference type="ARBA" id="ARBA00022679"/>
    </source>
</evidence>
<dbReference type="HOGENOM" id="CLU_000445_89_3_9"/>
<dbReference type="SUPFAM" id="SSF47384">
    <property type="entry name" value="Homodimeric domain of signal transducing histidine kinase"/>
    <property type="match status" value="1"/>
</dbReference>
<dbReference type="SUPFAM" id="SSF158472">
    <property type="entry name" value="HAMP domain-like"/>
    <property type="match status" value="1"/>
</dbReference>
<evidence type="ECO:0000256" key="4">
    <source>
        <dbReference type="ARBA" id="ARBA00022553"/>
    </source>
</evidence>
<keyword evidence="6 11" id="KW-0812">Transmembrane</keyword>
<feature type="transmembrane region" description="Helical" evidence="11">
    <location>
        <begin position="21"/>
        <end position="40"/>
    </location>
</feature>
<keyword evidence="8 11" id="KW-1133">Transmembrane helix</keyword>